<comment type="caution">
    <text evidence="1">The sequence shown here is derived from an EMBL/GenBank/DDBJ whole genome shotgun (WGS) entry which is preliminary data.</text>
</comment>
<reference evidence="2" key="1">
    <citation type="journal article" date="2022" name="Mol. Ecol. Resour.">
        <title>The genomes of chicory, endive, great burdock and yacon provide insights into Asteraceae palaeo-polyploidization history and plant inulin production.</title>
        <authorList>
            <person name="Fan W."/>
            <person name="Wang S."/>
            <person name="Wang H."/>
            <person name="Wang A."/>
            <person name="Jiang F."/>
            <person name="Liu H."/>
            <person name="Zhao H."/>
            <person name="Xu D."/>
            <person name="Zhang Y."/>
        </authorList>
    </citation>
    <scope>NUCLEOTIDE SEQUENCE [LARGE SCALE GENOMIC DNA]</scope>
    <source>
        <strain evidence="2">cv. Yunnan</strain>
    </source>
</reference>
<proteinExistence type="predicted"/>
<dbReference type="Proteomes" id="UP001056120">
    <property type="component" value="Linkage Group LG08"/>
</dbReference>
<protein>
    <submittedName>
        <fullName evidence="1">Uncharacterized protein</fullName>
    </submittedName>
</protein>
<evidence type="ECO:0000313" key="2">
    <source>
        <dbReference type="Proteomes" id="UP001056120"/>
    </source>
</evidence>
<organism evidence="1 2">
    <name type="scientific">Smallanthus sonchifolius</name>
    <dbReference type="NCBI Taxonomy" id="185202"/>
    <lineage>
        <taxon>Eukaryota</taxon>
        <taxon>Viridiplantae</taxon>
        <taxon>Streptophyta</taxon>
        <taxon>Embryophyta</taxon>
        <taxon>Tracheophyta</taxon>
        <taxon>Spermatophyta</taxon>
        <taxon>Magnoliopsida</taxon>
        <taxon>eudicotyledons</taxon>
        <taxon>Gunneridae</taxon>
        <taxon>Pentapetalae</taxon>
        <taxon>asterids</taxon>
        <taxon>campanulids</taxon>
        <taxon>Asterales</taxon>
        <taxon>Asteraceae</taxon>
        <taxon>Asteroideae</taxon>
        <taxon>Heliantheae alliance</taxon>
        <taxon>Millerieae</taxon>
        <taxon>Smallanthus</taxon>
    </lineage>
</organism>
<keyword evidence="2" id="KW-1185">Reference proteome</keyword>
<accession>A0ACB9IL10</accession>
<dbReference type="EMBL" id="CM042025">
    <property type="protein sequence ID" value="KAI3808181.1"/>
    <property type="molecule type" value="Genomic_DNA"/>
</dbReference>
<gene>
    <name evidence="1" type="ORF">L1987_24127</name>
</gene>
<name>A0ACB9IL10_9ASTR</name>
<evidence type="ECO:0000313" key="1">
    <source>
        <dbReference type="EMBL" id="KAI3808181.1"/>
    </source>
</evidence>
<sequence length="444" mass="48781">MPRAPASGFTRPSQGNSHGYNNHNQSHGGSSNALVAQQDDSFDWAVHLEDAIIAQTQVGLMAEIMELMEAKKKEAGEKEAEEKETSVADQEESTTAVALMAIGEATSSSTELKCSNEKLENSRFVVEHYESVVRQMNGLGLGTNVIPPPVSGKFVISLVDIDLTCLDESSGKDDSSKKDDSSSKANSTSNEEFFIASDDGEPDIIESNDKLKVMLYGGYKNLYQVKKEAFSAHYRLGYKENLQKYYTPKNQSVSGQTPIHKPTPPAQNAESSNARSNEPYRRTYTDKRTCFHCGLSPSVKPLKCPKQNVVKPPVKPMAKPKIKSEAKPSVSRKVKQPVVPCVSTSGSTRTGEKPMVKLSKPRRRNKRLIKLEQLTVVQLSEASTSSPAVVEHKSTVPVKKKKRSWTIKSKNSQSPSPNTFKDSSILNSHHDCELKEGRPKAAEA</sequence>
<reference evidence="1 2" key="2">
    <citation type="journal article" date="2022" name="Mol. Ecol. Resour.">
        <title>The genomes of chicory, endive, great burdock and yacon provide insights into Asteraceae paleo-polyploidization history and plant inulin production.</title>
        <authorList>
            <person name="Fan W."/>
            <person name="Wang S."/>
            <person name="Wang H."/>
            <person name="Wang A."/>
            <person name="Jiang F."/>
            <person name="Liu H."/>
            <person name="Zhao H."/>
            <person name="Xu D."/>
            <person name="Zhang Y."/>
        </authorList>
    </citation>
    <scope>NUCLEOTIDE SEQUENCE [LARGE SCALE GENOMIC DNA]</scope>
    <source>
        <strain evidence="2">cv. Yunnan</strain>
        <tissue evidence="1">Leaves</tissue>
    </source>
</reference>